<comment type="similarity">
    <text evidence="2">Belongs to the Ca(2+):cation antiporter (CaCA) (TC 2.A.19) family.</text>
</comment>
<keyword evidence="12" id="KW-1185">Reference proteome</keyword>
<evidence type="ECO:0000256" key="5">
    <source>
        <dbReference type="ARBA" id="ARBA00022989"/>
    </source>
</evidence>
<evidence type="ECO:0000256" key="7">
    <source>
        <dbReference type="ARBA" id="ARBA00023136"/>
    </source>
</evidence>
<evidence type="ECO:0000256" key="8">
    <source>
        <dbReference type="SAM" id="MobiDB-lite"/>
    </source>
</evidence>
<feature type="transmembrane region" description="Helical" evidence="9">
    <location>
        <begin position="287"/>
        <end position="311"/>
    </location>
</feature>
<feature type="transmembrane region" description="Helical" evidence="9">
    <location>
        <begin position="393"/>
        <end position="416"/>
    </location>
</feature>
<feature type="transmembrane region" description="Helical" evidence="9">
    <location>
        <begin position="362"/>
        <end position="387"/>
    </location>
</feature>
<dbReference type="GeneID" id="25792250"/>
<dbReference type="OrthoDB" id="1699231at2759"/>
<dbReference type="VEuPathDB" id="FungiDB:TRIVIDRAFT_229481"/>
<feature type="compositionally biased region" description="Low complexity" evidence="8">
    <location>
        <begin position="23"/>
        <end position="33"/>
    </location>
</feature>
<feature type="transmembrane region" description="Helical" evidence="9">
    <location>
        <begin position="227"/>
        <end position="248"/>
    </location>
</feature>
<feature type="compositionally biased region" description="Polar residues" evidence="8">
    <location>
        <begin position="1"/>
        <end position="17"/>
    </location>
</feature>
<dbReference type="AlphaFoldDB" id="G9MK92"/>
<organism evidence="11 12">
    <name type="scientific">Hypocrea virens (strain Gv29-8 / FGSC 10586)</name>
    <name type="common">Gliocladium virens</name>
    <name type="synonym">Trichoderma virens</name>
    <dbReference type="NCBI Taxonomy" id="413071"/>
    <lineage>
        <taxon>Eukaryota</taxon>
        <taxon>Fungi</taxon>
        <taxon>Dikarya</taxon>
        <taxon>Ascomycota</taxon>
        <taxon>Pezizomycotina</taxon>
        <taxon>Sordariomycetes</taxon>
        <taxon>Hypocreomycetidae</taxon>
        <taxon>Hypocreales</taxon>
        <taxon>Hypocreaceae</taxon>
        <taxon>Trichoderma</taxon>
    </lineage>
</organism>
<evidence type="ECO:0000259" key="10">
    <source>
        <dbReference type="Pfam" id="PF01699"/>
    </source>
</evidence>
<evidence type="ECO:0000256" key="3">
    <source>
        <dbReference type="ARBA" id="ARBA00022448"/>
    </source>
</evidence>
<reference evidence="11 12" key="1">
    <citation type="journal article" date="2011" name="Genome Biol.">
        <title>Comparative genome sequence analysis underscores mycoparasitism as the ancestral life style of Trichoderma.</title>
        <authorList>
            <person name="Kubicek C.P."/>
            <person name="Herrera-Estrella A."/>
            <person name="Seidl-Seiboth V."/>
            <person name="Martinez D.A."/>
            <person name="Druzhinina I.S."/>
            <person name="Thon M."/>
            <person name="Zeilinger S."/>
            <person name="Casas-Flores S."/>
            <person name="Horwitz B.A."/>
            <person name="Mukherjee P.K."/>
            <person name="Mukherjee M."/>
            <person name="Kredics L."/>
            <person name="Alcaraz L.D."/>
            <person name="Aerts A."/>
            <person name="Antal Z."/>
            <person name="Atanasova L."/>
            <person name="Cervantes-Badillo M.G."/>
            <person name="Challacombe J."/>
            <person name="Chertkov O."/>
            <person name="McCluskey K."/>
            <person name="Coulpier F."/>
            <person name="Deshpande N."/>
            <person name="von Doehren H."/>
            <person name="Ebbole D.J."/>
            <person name="Esquivel-Naranjo E.U."/>
            <person name="Fekete E."/>
            <person name="Flipphi M."/>
            <person name="Glaser F."/>
            <person name="Gomez-Rodriguez E.Y."/>
            <person name="Gruber S."/>
            <person name="Han C."/>
            <person name="Henrissat B."/>
            <person name="Hermosa R."/>
            <person name="Hernandez-Onate M."/>
            <person name="Karaffa L."/>
            <person name="Kosti I."/>
            <person name="Le Crom S."/>
            <person name="Lindquist E."/>
            <person name="Lucas S."/>
            <person name="Luebeck M."/>
            <person name="Luebeck P.S."/>
            <person name="Margeot A."/>
            <person name="Metz B."/>
            <person name="Misra M."/>
            <person name="Nevalainen H."/>
            <person name="Omann M."/>
            <person name="Packer N."/>
            <person name="Perrone G."/>
            <person name="Uresti-Rivera E.E."/>
            <person name="Salamov A."/>
            <person name="Schmoll M."/>
            <person name="Seiboth B."/>
            <person name="Shapiro H."/>
            <person name="Sukno S."/>
            <person name="Tamayo-Ramos J.A."/>
            <person name="Tisch D."/>
            <person name="Wiest A."/>
            <person name="Wilkinson H.H."/>
            <person name="Zhang M."/>
            <person name="Coutinho P.M."/>
            <person name="Kenerley C.M."/>
            <person name="Monte E."/>
            <person name="Baker S.E."/>
            <person name="Grigoriev I.V."/>
        </authorList>
    </citation>
    <scope>NUCLEOTIDE SEQUENCE [LARGE SCALE GENOMIC DNA]</scope>
    <source>
        <strain evidence="12">Gv29-8 / FGSC 10586</strain>
    </source>
</reference>
<gene>
    <name evidence="11" type="ORF">TRIVIDRAFT_229481</name>
</gene>
<dbReference type="GO" id="GO:0006874">
    <property type="term" value="P:intracellular calcium ion homeostasis"/>
    <property type="evidence" value="ECO:0007669"/>
    <property type="project" value="TreeGrafter"/>
</dbReference>
<sequence length="453" mass="49304">MAPDNCNGSSDTANQCEPQHRQSSYASSLVQSSEPGQLRGNTSLRQSETYRELASMIHESHNGPSKLLLLIVPIAIVSRFAGLPAVAVFLLNMIALVPLAALSIFTVLVLTRNAGFWGGFIRTVFGNAIELTLGITGLYHSEISLVQQMVIGSALIYSLFVLGGSFLRASYGKQNEPFSKTKTAVLSSLVLVSSFCLAIPAAMATAADKEFRDGQNVGTVNDPSEDVLLLSRMTATVLLCLFLTYLNFRFLSHAQLFPKNPNAAQFNPETRIESTLDGIKYASTRSLVLSFSFISSIACAAICASSLVTSIDAAVQKLNITKSFIGFVITPLAASLAKSVAIVKHARSERNHEDQRMSQLDFVIRSVMTNILDTLLVIIPLLILLGWLMGKPIALDFGLFETVVFLMAIIVMTYLLQYGKTTYFEGCMLMGTYVSIAVAFYVRPESLEETSTR</sequence>
<dbReference type="PANTHER" id="PTHR31503:SF22">
    <property type="entry name" value="VACUOLAR CALCIUM ION TRANSPORTER"/>
    <property type="match status" value="1"/>
</dbReference>
<keyword evidence="5 9" id="KW-1133">Transmembrane helix</keyword>
<dbReference type="Pfam" id="PF01699">
    <property type="entry name" value="Na_Ca_ex"/>
    <property type="match status" value="2"/>
</dbReference>
<dbReference type="InterPro" id="IPR044880">
    <property type="entry name" value="NCX_ion-bd_dom_sf"/>
</dbReference>
<accession>G9MK92</accession>
<dbReference type="InterPro" id="IPR004837">
    <property type="entry name" value="NaCa_Exmemb"/>
</dbReference>
<feature type="transmembrane region" description="Helical" evidence="9">
    <location>
        <begin position="183"/>
        <end position="207"/>
    </location>
</feature>
<evidence type="ECO:0000256" key="1">
    <source>
        <dbReference type="ARBA" id="ARBA00004127"/>
    </source>
</evidence>
<dbReference type="PANTHER" id="PTHR31503">
    <property type="entry name" value="VACUOLAR CALCIUM ION TRANSPORTER"/>
    <property type="match status" value="1"/>
</dbReference>
<feature type="transmembrane region" description="Helical" evidence="9">
    <location>
        <begin position="93"/>
        <end position="111"/>
    </location>
</feature>
<proteinExistence type="inferred from homology"/>
<dbReference type="Gene3D" id="1.20.1420.30">
    <property type="entry name" value="NCX, central ion-binding region"/>
    <property type="match status" value="1"/>
</dbReference>
<feature type="domain" description="Sodium/calcium exchanger membrane region" evidence="10">
    <location>
        <begin position="291"/>
        <end position="441"/>
    </location>
</feature>
<dbReference type="EMBL" id="ABDF02000003">
    <property type="protein sequence ID" value="EHK25910.1"/>
    <property type="molecule type" value="Genomic_DNA"/>
</dbReference>
<evidence type="ECO:0000256" key="4">
    <source>
        <dbReference type="ARBA" id="ARBA00022692"/>
    </source>
</evidence>
<keyword evidence="7 9" id="KW-0472">Membrane</keyword>
<dbReference type="GO" id="GO:0012505">
    <property type="term" value="C:endomembrane system"/>
    <property type="evidence" value="ECO:0007669"/>
    <property type="project" value="UniProtKB-SubCell"/>
</dbReference>
<evidence type="ECO:0000313" key="11">
    <source>
        <dbReference type="EMBL" id="EHK25910.1"/>
    </source>
</evidence>
<feature type="transmembrane region" description="Helical" evidence="9">
    <location>
        <begin position="323"/>
        <end position="341"/>
    </location>
</feature>
<keyword evidence="6" id="KW-0406">Ion transport</keyword>
<keyword evidence="3" id="KW-0813">Transport</keyword>
<protein>
    <recommendedName>
        <fullName evidence="10">Sodium/calcium exchanger membrane region domain-containing protein</fullName>
    </recommendedName>
</protein>
<dbReference type="InterPro" id="IPR004713">
    <property type="entry name" value="CaH_exchang"/>
</dbReference>
<comment type="caution">
    <text evidence="11">The sequence shown here is derived from an EMBL/GenBank/DDBJ whole genome shotgun (WGS) entry which is preliminary data.</text>
</comment>
<dbReference type="InParanoid" id="G9MK92"/>
<dbReference type="OMA" id="HEGRANY"/>
<evidence type="ECO:0000256" key="2">
    <source>
        <dbReference type="ARBA" id="ARBA00008170"/>
    </source>
</evidence>
<feature type="domain" description="Sodium/calcium exchanger membrane region" evidence="10">
    <location>
        <begin position="85"/>
        <end position="250"/>
    </location>
</feature>
<feature type="transmembrane region" description="Helical" evidence="9">
    <location>
        <begin position="120"/>
        <end position="139"/>
    </location>
</feature>
<dbReference type="HOGENOM" id="CLU_008721_2_1_1"/>
<name>G9MK92_HYPVG</name>
<dbReference type="GO" id="GO:0015369">
    <property type="term" value="F:calcium:proton antiporter activity"/>
    <property type="evidence" value="ECO:0007669"/>
    <property type="project" value="UniProtKB-ARBA"/>
</dbReference>
<evidence type="ECO:0000256" key="6">
    <source>
        <dbReference type="ARBA" id="ARBA00023065"/>
    </source>
</evidence>
<feature type="region of interest" description="Disordered" evidence="8">
    <location>
        <begin position="1"/>
        <end position="44"/>
    </location>
</feature>
<dbReference type="eggNOG" id="KOG1397">
    <property type="taxonomic scope" value="Eukaryota"/>
</dbReference>
<feature type="transmembrane region" description="Helical" evidence="9">
    <location>
        <begin position="67"/>
        <end position="87"/>
    </location>
</feature>
<evidence type="ECO:0000256" key="9">
    <source>
        <dbReference type="SAM" id="Phobius"/>
    </source>
</evidence>
<feature type="transmembrane region" description="Helical" evidence="9">
    <location>
        <begin position="423"/>
        <end position="442"/>
    </location>
</feature>
<comment type="subcellular location">
    <subcellularLocation>
        <location evidence="1">Endomembrane system</location>
        <topology evidence="1">Multi-pass membrane protein</topology>
    </subcellularLocation>
</comment>
<dbReference type="STRING" id="413071.G9MK92"/>
<dbReference type="RefSeq" id="XP_013960103.1">
    <property type="nucleotide sequence ID" value="XM_014104628.1"/>
</dbReference>
<feature type="transmembrane region" description="Helical" evidence="9">
    <location>
        <begin position="145"/>
        <end position="171"/>
    </location>
</feature>
<evidence type="ECO:0000313" key="12">
    <source>
        <dbReference type="Proteomes" id="UP000007115"/>
    </source>
</evidence>
<dbReference type="Proteomes" id="UP000007115">
    <property type="component" value="Unassembled WGS sequence"/>
</dbReference>
<dbReference type="GO" id="GO:0000329">
    <property type="term" value="C:fungal-type vacuole membrane"/>
    <property type="evidence" value="ECO:0007669"/>
    <property type="project" value="TreeGrafter"/>
</dbReference>
<keyword evidence="4 9" id="KW-0812">Transmembrane</keyword>